<gene>
    <name evidence="2" type="ORF">H5410_038222</name>
</gene>
<organism evidence="2 3">
    <name type="scientific">Solanum commersonii</name>
    <name type="common">Commerson's wild potato</name>
    <name type="synonym">Commerson's nightshade</name>
    <dbReference type="NCBI Taxonomy" id="4109"/>
    <lineage>
        <taxon>Eukaryota</taxon>
        <taxon>Viridiplantae</taxon>
        <taxon>Streptophyta</taxon>
        <taxon>Embryophyta</taxon>
        <taxon>Tracheophyta</taxon>
        <taxon>Spermatophyta</taxon>
        <taxon>Magnoliopsida</taxon>
        <taxon>eudicotyledons</taxon>
        <taxon>Gunneridae</taxon>
        <taxon>Pentapetalae</taxon>
        <taxon>asterids</taxon>
        <taxon>lamiids</taxon>
        <taxon>Solanales</taxon>
        <taxon>Solanaceae</taxon>
        <taxon>Solanoideae</taxon>
        <taxon>Solaneae</taxon>
        <taxon>Solanum</taxon>
    </lineage>
</organism>
<keyword evidence="3" id="KW-1185">Reference proteome</keyword>
<comment type="caution">
    <text evidence="2">The sequence shown here is derived from an EMBL/GenBank/DDBJ whole genome shotgun (WGS) entry which is preliminary data.</text>
</comment>
<dbReference type="Proteomes" id="UP000824120">
    <property type="component" value="Chromosome 7"/>
</dbReference>
<evidence type="ECO:0000313" key="3">
    <source>
        <dbReference type="Proteomes" id="UP000824120"/>
    </source>
</evidence>
<sequence length="243" mass="28031">MKLYIDYKAIVHGCKVEFNGDWDYEVFDGKDWHTVNLKQKNKEAYMLTYKNKMQPIEVKSSGRLILQVGIEEPDEARKRKGKWTQSRKGTQMTSSNCGESNHKVRSCYKLINLNTKKNYKKSVLKIMHVQRKVKCQYLTMNVGPDVEAATQEFEPYGPNVENEEDRPLRSITRVVPTGARKIQFYGDHTDASVPTNLPYSLIKTTWKDKEAIFAGHVQMQTKNKRIKKLGVNGRGQPALDLIF</sequence>
<protein>
    <submittedName>
        <fullName evidence="2">Uncharacterized protein</fullName>
    </submittedName>
</protein>
<feature type="compositionally biased region" description="Polar residues" evidence="1">
    <location>
        <begin position="83"/>
        <end position="98"/>
    </location>
</feature>
<accession>A0A9J5YDC7</accession>
<reference evidence="2 3" key="1">
    <citation type="submission" date="2020-09" db="EMBL/GenBank/DDBJ databases">
        <title>De no assembly of potato wild relative species, Solanum commersonii.</title>
        <authorList>
            <person name="Cho K."/>
        </authorList>
    </citation>
    <scope>NUCLEOTIDE SEQUENCE [LARGE SCALE GENOMIC DNA]</scope>
    <source>
        <strain evidence="2">LZ3.2</strain>
        <tissue evidence="2">Leaf</tissue>
    </source>
</reference>
<evidence type="ECO:0000256" key="1">
    <source>
        <dbReference type="SAM" id="MobiDB-lite"/>
    </source>
</evidence>
<feature type="region of interest" description="Disordered" evidence="1">
    <location>
        <begin position="77"/>
        <end position="98"/>
    </location>
</feature>
<dbReference type="EMBL" id="JACXVP010000007">
    <property type="protein sequence ID" value="KAG5596990.1"/>
    <property type="molecule type" value="Genomic_DNA"/>
</dbReference>
<feature type="non-terminal residue" evidence="2">
    <location>
        <position position="243"/>
    </location>
</feature>
<proteinExistence type="predicted"/>
<dbReference type="AlphaFoldDB" id="A0A9J5YDC7"/>
<evidence type="ECO:0000313" key="2">
    <source>
        <dbReference type="EMBL" id="KAG5596990.1"/>
    </source>
</evidence>
<dbReference type="OrthoDB" id="1280323at2759"/>
<name>A0A9J5YDC7_SOLCO</name>